<name>A0A015YFA6_BACFG</name>
<dbReference type="EMBL" id="JGDM01000084">
    <property type="protein sequence ID" value="EXZ42913.1"/>
    <property type="molecule type" value="Genomic_DNA"/>
</dbReference>
<proteinExistence type="predicted"/>
<protein>
    <submittedName>
        <fullName evidence="1">Uncharacterized protein</fullName>
    </submittedName>
</protein>
<accession>A0A015YFA6</accession>
<organism evidence="1 2">
    <name type="scientific">Bacteroides fragilis str. 2-F-2 #4</name>
    <dbReference type="NCBI Taxonomy" id="1339280"/>
    <lineage>
        <taxon>Bacteria</taxon>
        <taxon>Pseudomonadati</taxon>
        <taxon>Bacteroidota</taxon>
        <taxon>Bacteroidia</taxon>
        <taxon>Bacteroidales</taxon>
        <taxon>Bacteroidaceae</taxon>
        <taxon>Bacteroides</taxon>
    </lineage>
</organism>
<evidence type="ECO:0000313" key="2">
    <source>
        <dbReference type="Proteomes" id="UP000022272"/>
    </source>
</evidence>
<dbReference type="AlphaFoldDB" id="A0A015YFA6"/>
<evidence type="ECO:0000313" key="1">
    <source>
        <dbReference type="EMBL" id="EXZ42913.1"/>
    </source>
</evidence>
<sequence length="41" mass="4687">MGLKNENWALLIIILTFCLSRELEKKGEGMSVMNDDIPSYL</sequence>
<comment type="caution">
    <text evidence="1">The sequence shown here is derived from an EMBL/GenBank/DDBJ whole genome shotgun (WGS) entry which is preliminary data.</text>
</comment>
<dbReference type="Proteomes" id="UP000022272">
    <property type="component" value="Unassembled WGS sequence"/>
</dbReference>
<reference evidence="1 2" key="1">
    <citation type="submission" date="2014-02" db="EMBL/GenBank/DDBJ databases">
        <authorList>
            <person name="Sears C."/>
            <person name="Carroll K."/>
            <person name="Sack B.R."/>
            <person name="Qadri F."/>
            <person name="Myers L.L."/>
            <person name="Chung G.-T."/>
            <person name="Escheverria P."/>
            <person name="Fraser C.M."/>
            <person name="Sadzewicz L."/>
            <person name="Shefchek K.A."/>
            <person name="Tallon L."/>
            <person name="Das S.P."/>
            <person name="Daugherty S."/>
            <person name="Mongodin E.F."/>
        </authorList>
    </citation>
    <scope>NUCLEOTIDE SEQUENCE [LARGE SCALE GENOMIC DNA]</scope>
    <source>
        <strain evidence="1 2">2-F-2 #4</strain>
    </source>
</reference>
<gene>
    <name evidence="1" type="ORF">M076_3927</name>
</gene>